<name>A0A0W0TEY8_LEGER</name>
<dbReference type="EMBL" id="LNYA01000034">
    <property type="protein sequence ID" value="KTC94168.1"/>
    <property type="molecule type" value="Genomic_DNA"/>
</dbReference>
<gene>
    <name evidence="4" type="ORF">Lery_2335</name>
</gene>
<evidence type="ECO:0000256" key="3">
    <source>
        <dbReference type="SAM" id="Phobius"/>
    </source>
</evidence>
<keyword evidence="3" id="KW-0472">Membrane</keyword>
<evidence type="ECO:0000256" key="1">
    <source>
        <dbReference type="SAM" id="Coils"/>
    </source>
</evidence>
<reference evidence="4 5" key="1">
    <citation type="submission" date="2015-11" db="EMBL/GenBank/DDBJ databases">
        <title>Genomic analysis of 38 Legionella species identifies large and diverse effector repertoires.</title>
        <authorList>
            <person name="Burstein D."/>
            <person name="Amaro F."/>
            <person name="Zusman T."/>
            <person name="Lifshitz Z."/>
            <person name="Cohen O."/>
            <person name="Gilbert J.A."/>
            <person name="Pupko T."/>
            <person name="Shuman H.A."/>
            <person name="Segal G."/>
        </authorList>
    </citation>
    <scope>NUCLEOTIDE SEQUENCE [LARGE SCALE GENOMIC DNA]</scope>
    <source>
        <strain evidence="4 5">SE-32A-C8</strain>
    </source>
</reference>
<keyword evidence="3" id="KW-1133">Transmembrane helix</keyword>
<protein>
    <submittedName>
        <fullName evidence="4">Uncharacterized protein</fullName>
    </submittedName>
</protein>
<keyword evidence="1" id="KW-0175">Coiled coil</keyword>
<feature type="compositionally biased region" description="Basic and acidic residues" evidence="2">
    <location>
        <begin position="275"/>
        <end position="292"/>
    </location>
</feature>
<feature type="compositionally biased region" description="Basic and acidic residues" evidence="2">
    <location>
        <begin position="235"/>
        <end position="246"/>
    </location>
</feature>
<keyword evidence="5" id="KW-1185">Reference proteome</keyword>
<dbReference type="Proteomes" id="UP000054773">
    <property type="component" value="Unassembled WGS sequence"/>
</dbReference>
<sequence length="292" mass="33439">MEPVTIAIICAAVFGVVGILAAFIRQLLVSRDKNLNDEAQLRALAQEAEELNKLRQQMASNKRFDSHYQALGSNKEAIQYLDQKIEEILKKKEALIHRYGEVAIKESETIICGEQAPGRKEACDKLKREIDKEIEFYDHELALLQKRRAALWDSHAELQDYLLDQEGRRNRHLDTIYQRHTGLLEKIYLRHNYNSEHVARDSLKSTTSTFKAALKLPFEFLLGFFRISNGIDPEQAKKETQRREDVADAETDINETDENAKDETSDNSADDDTSDEKPTLGKSTKKVEFAVN</sequence>
<feature type="region of interest" description="Disordered" evidence="2">
    <location>
        <begin position="235"/>
        <end position="292"/>
    </location>
</feature>
<keyword evidence="3" id="KW-0812">Transmembrane</keyword>
<evidence type="ECO:0000256" key="2">
    <source>
        <dbReference type="SAM" id="MobiDB-lite"/>
    </source>
</evidence>
<dbReference type="RefSeq" id="WP_058527455.1">
    <property type="nucleotide sequence ID" value="NZ_CAAAHY010000026.1"/>
</dbReference>
<proteinExistence type="predicted"/>
<accession>A0A0W0TEY8</accession>
<dbReference type="PATRIC" id="fig|448.7.peg.2454"/>
<dbReference type="STRING" id="448.Lery_2335"/>
<organism evidence="4 5">
    <name type="scientific">Legionella erythra</name>
    <dbReference type="NCBI Taxonomy" id="448"/>
    <lineage>
        <taxon>Bacteria</taxon>
        <taxon>Pseudomonadati</taxon>
        <taxon>Pseudomonadota</taxon>
        <taxon>Gammaproteobacteria</taxon>
        <taxon>Legionellales</taxon>
        <taxon>Legionellaceae</taxon>
        <taxon>Legionella</taxon>
    </lineage>
</organism>
<comment type="caution">
    <text evidence="4">The sequence shown here is derived from an EMBL/GenBank/DDBJ whole genome shotgun (WGS) entry which is preliminary data.</text>
</comment>
<feature type="compositionally biased region" description="Acidic residues" evidence="2">
    <location>
        <begin position="247"/>
        <end position="257"/>
    </location>
</feature>
<evidence type="ECO:0000313" key="4">
    <source>
        <dbReference type="EMBL" id="KTC94168.1"/>
    </source>
</evidence>
<dbReference type="AlphaFoldDB" id="A0A0W0TEY8"/>
<feature type="coiled-coil region" evidence="1">
    <location>
        <begin position="34"/>
        <end position="61"/>
    </location>
</feature>
<evidence type="ECO:0000313" key="5">
    <source>
        <dbReference type="Proteomes" id="UP000054773"/>
    </source>
</evidence>
<feature type="transmembrane region" description="Helical" evidence="3">
    <location>
        <begin position="6"/>
        <end position="24"/>
    </location>
</feature>